<proteinExistence type="predicted"/>
<keyword evidence="2" id="KW-1185">Reference proteome</keyword>
<gene>
    <name evidence="1" type="ORF">GCM10023340_20630</name>
</gene>
<sequence length="136" mass="14607">MIDVDLARRLKDAGLGWRPARGDAFAVPDRDLDGEVFVVSDLVVELREVPEGPPILAFNGTTEWALDSLEAHEAIWLPSEAQLRDVLGEAFVGLERLPGEAGGWAVTVTGPDGVPERHVDLDPVAAHARAVLARLA</sequence>
<evidence type="ECO:0000313" key="1">
    <source>
        <dbReference type="EMBL" id="GAA5147751.1"/>
    </source>
</evidence>
<dbReference type="Proteomes" id="UP001500221">
    <property type="component" value="Unassembled WGS sequence"/>
</dbReference>
<evidence type="ECO:0000313" key="2">
    <source>
        <dbReference type="Proteomes" id="UP001500221"/>
    </source>
</evidence>
<name>A0ABP9PMX0_9ACTN</name>
<organism evidence="1 2">
    <name type="scientific">Nocardioides marinquilinus</name>
    <dbReference type="NCBI Taxonomy" id="1210400"/>
    <lineage>
        <taxon>Bacteria</taxon>
        <taxon>Bacillati</taxon>
        <taxon>Actinomycetota</taxon>
        <taxon>Actinomycetes</taxon>
        <taxon>Propionibacteriales</taxon>
        <taxon>Nocardioidaceae</taxon>
        <taxon>Nocardioides</taxon>
    </lineage>
</organism>
<dbReference type="RefSeq" id="WP_345457906.1">
    <property type="nucleotide sequence ID" value="NZ_BAABKG010000002.1"/>
</dbReference>
<comment type="caution">
    <text evidence="1">The sequence shown here is derived from an EMBL/GenBank/DDBJ whole genome shotgun (WGS) entry which is preliminary data.</text>
</comment>
<accession>A0ABP9PMX0</accession>
<reference evidence="2" key="1">
    <citation type="journal article" date="2019" name="Int. J. Syst. Evol. Microbiol.">
        <title>The Global Catalogue of Microorganisms (GCM) 10K type strain sequencing project: providing services to taxonomists for standard genome sequencing and annotation.</title>
        <authorList>
            <consortium name="The Broad Institute Genomics Platform"/>
            <consortium name="The Broad Institute Genome Sequencing Center for Infectious Disease"/>
            <person name="Wu L."/>
            <person name="Ma J."/>
        </authorList>
    </citation>
    <scope>NUCLEOTIDE SEQUENCE [LARGE SCALE GENOMIC DNA]</scope>
    <source>
        <strain evidence="2">JCM 18459</strain>
    </source>
</reference>
<protein>
    <recommendedName>
        <fullName evidence="3">Pilus assembly protein CpaE</fullName>
    </recommendedName>
</protein>
<evidence type="ECO:0008006" key="3">
    <source>
        <dbReference type="Google" id="ProtNLM"/>
    </source>
</evidence>
<dbReference type="EMBL" id="BAABKG010000002">
    <property type="protein sequence ID" value="GAA5147751.1"/>
    <property type="molecule type" value="Genomic_DNA"/>
</dbReference>